<dbReference type="InterPro" id="IPR035892">
    <property type="entry name" value="C2_domain_sf"/>
</dbReference>
<feature type="compositionally biased region" description="Polar residues" evidence="1">
    <location>
        <begin position="7"/>
        <end position="28"/>
    </location>
</feature>
<dbReference type="GeneID" id="19470974"/>
<sequence>MAEEKQTPPTNGSTDQLHPPNEQNNITNGDAEKQDDGHHHRVSAAKEKLSKKEQKLKMKNNPPGGYDKTPIPPARDGYTIKFTFHRAENLPVADLNSRSSDPYIHATLTSALHKRHKEDPDLILRTPTVHKNTDPVWNTQWTVAGIPSTGFRLKCRIYDEDPSDHDDRLGNVTLSVNHIGPDWPGIKEDHFEVKKRMGSKRAYSIRACAVLLSSVNMEGSLYLSAELIGESEPPHGRMYTVAETSWVKHYSPMIGRLAGTKAPGSSEGGKDGKTEKYDFQANQFQLQGPVPPELYHRFVEFKPFVKGMFSKAGLRGRVLNRALHHQHASVYNFSNTTEYGIVKPRSEEASAQFLKMVHYDEGGRIFTYVITLDGLFRFTETGKEFGIDMLSKHTMHSDVNVYIACSGEFFIRRLKHPKRSAESPSQETHPDADLPGGPPDEPPPKDPKYYELVIDNDSGTYRPDGSLLPLLKKFLKANFPGLHIVTRECTDEKLTKMKEAQRERKKKEGKTLLLVQNSDDEISSSDEERLDKHEKKSRKERALGVLENPKGAVKEILPGSGKREREERETEGDAVERGEGSAS</sequence>
<dbReference type="Gene3D" id="2.60.40.150">
    <property type="entry name" value="C2 domain"/>
    <property type="match status" value="1"/>
</dbReference>
<dbReference type="SUPFAM" id="SSF49562">
    <property type="entry name" value="C2 domain (Calcium/lipid-binding domain, CaLB)"/>
    <property type="match status" value="1"/>
</dbReference>
<dbReference type="InterPro" id="IPR000008">
    <property type="entry name" value="C2_dom"/>
</dbReference>
<dbReference type="SMART" id="SM00239">
    <property type="entry name" value="C2"/>
    <property type="match status" value="1"/>
</dbReference>
<feature type="domain" description="C2" evidence="2">
    <location>
        <begin position="62"/>
        <end position="190"/>
    </location>
</feature>
<evidence type="ECO:0000259" key="2">
    <source>
        <dbReference type="PROSITE" id="PS50004"/>
    </source>
</evidence>
<dbReference type="RefSeq" id="XP_008080906.1">
    <property type="nucleotide sequence ID" value="XM_008082715.1"/>
</dbReference>
<dbReference type="eggNOG" id="ENOG502RUZI">
    <property type="taxonomic scope" value="Eukaryota"/>
</dbReference>
<proteinExistence type="predicted"/>
<dbReference type="KEGG" id="glz:GLAREA_11933"/>
<dbReference type="InterPro" id="IPR037767">
    <property type="entry name" value="C2A_Mug190-like"/>
</dbReference>
<dbReference type="EMBL" id="KE145360">
    <property type="protein sequence ID" value="EPE31851.1"/>
    <property type="molecule type" value="Genomic_DNA"/>
</dbReference>
<feature type="region of interest" description="Disordered" evidence="1">
    <location>
        <begin position="1"/>
        <end position="73"/>
    </location>
</feature>
<dbReference type="PANTHER" id="PTHR47800:SF5">
    <property type="entry name" value="FER-1-LIKE PROTEIN 6"/>
    <property type="match status" value="1"/>
</dbReference>
<organism evidence="3 4">
    <name type="scientific">Glarea lozoyensis (strain ATCC 20868 / MF5171)</name>
    <dbReference type="NCBI Taxonomy" id="1116229"/>
    <lineage>
        <taxon>Eukaryota</taxon>
        <taxon>Fungi</taxon>
        <taxon>Dikarya</taxon>
        <taxon>Ascomycota</taxon>
        <taxon>Pezizomycotina</taxon>
        <taxon>Leotiomycetes</taxon>
        <taxon>Helotiales</taxon>
        <taxon>Helotiaceae</taxon>
        <taxon>Glarea</taxon>
    </lineage>
</organism>
<feature type="region of interest" description="Disordered" evidence="1">
    <location>
        <begin position="500"/>
        <end position="583"/>
    </location>
</feature>
<dbReference type="GO" id="GO:0010628">
    <property type="term" value="P:positive regulation of gene expression"/>
    <property type="evidence" value="ECO:0007669"/>
    <property type="project" value="TreeGrafter"/>
</dbReference>
<dbReference type="STRING" id="1116229.S3DIK7"/>
<dbReference type="HOGENOM" id="CLU_022666_2_0_1"/>
<dbReference type="PROSITE" id="PS50004">
    <property type="entry name" value="C2"/>
    <property type="match status" value="1"/>
</dbReference>
<dbReference type="PANTHER" id="PTHR47800">
    <property type="entry name" value="C2 DOMAIN-CONTAINING PROTEIN"/>
    <property type="match status" value="1"/>
</dbReference>
<dbReference type="OMA" id="SRYNFQA"/>
<name>S3DIK7_GLAL2</name>
<evidence type="ECO:0000256" key="1">
    <source>
        <dbReference type="SAM" id="MobiDB-lite"/>
    </source>
</evidence>
<dbReference type="AlphaFoldDB" id="S3DIK7"/>
<dbReference type="OrthoDB" id="73919at2759"/>
<accession>S3DIK7</accession>
<feature type="compositionally biased region" description="Basic and acidic residues" evidence="1">
    <location>
        <begin position="30"/>
        <end position="56"/>
    </location>
</feature>
<gene>
    <name evidence="3" type="ORF">GLAREA_11933</name>
</gene>
<dbReference type="CDD" id="cd04041">
    <property type="entry name" value="C2A_fungal"/>
    <property type="match status" value="1"/>
</dbReference>
<keyword evidence="4" id="KW-1185">Reference proteome</keyword>
<evidence type="ECO:0000313" key="4">
    <source>
        <dbReference type="Proteomes" id="UP000016922"/>
    </source>
</evidence>
<dbReference type="Proteomes" id="UP000016922">
    <property type="component" value="Unassembled WGS sequence"/>
</dbReference>
<reference evidence="3 4" key="1">
    <citation type="journal article" date="2013" name="BMC Genomics">
        <title>Genomics-driven discovery of the pneumocandin biosynthetic gene cluster in the fungus Glarea lozoyensis.</title>
        <authorList>
            <person name="Chen L."/>
            <person name="Yue Q."/>
            <person name="Zhang X."/>
            <person name="Xiang M."/>
            <person name="Wang C."/>
            <person name="Li S."/>
            <person name="Che Y."/>
            <person name="Ortiz-Lopez F.J."/>
            <person name="Bills G.F."/>
            <person name="Liu X."/>
            <person name="An Z."/>
        </authorList>
    </citation>
    <scope>NUCLEOTIDE SEQUENCE [LARGE SCALE GENOMIC DNA]</scope>
    <source>
        <strain evidence="4">ATCC 20868 / MF5171</strain>
    </source>
</reference>
<feature type="region of interest" description="Disordered" evidence="1">
    <location>
        <begin position="417"/>
        <end position="451"/>
    </location>
</feature>
<protein>
    <submittedName>
        <fullName evidence="3">C2 (Calcium/lipid-binding, CaLB)</fullName>
    </submittedName>
</protein>
<feature type="compositionally biased region" description="Basic and acidic residues" evidence="1">
    <location>
        <begin position="574"/>
        <end position="583"/>
    </location>
</feature>
<dbReference type="Pfam" id="PF00168">
    <property type="entry name" value="C2"/>
    <property type="match status" value="1"/>
</dbReference>
<evidence type="ECO:0000313" key="3">
    <source>
        <dbReference type="EMBL" id="EPE31851.1"/>
    </source>
</evidence>